<dbReference type="RefSeq" id="WP_125096736.1">
    <property type="nucleotide sequence ID" value="NZ_RRUE01000002.1"/>
</dbReference>
<dbReference type="SUPFAM" id="SSF46785">
    <property type="entry name" value="Winged helix' DNA-binding domain"/>
    <property type="match status" value="1"/>
</dbReference>
<keyword evidence="5" id="KW-1185">Reference proteome</keyword>
<protein>
    <submittedName>
        <fullName evidence="4">HTH domain-containing protein</fullName>
    </submittedName>
</protein>
<dbReference type="InterPro" id="IPR013196">
    <property type="entry name" value="HTH_11"/>
</dbReference>
<name>A0A426FPF7_9BURK</name>
<dbReference type="PANTHER" id="PTHR34580:SF3">
    <property type="entry name" value="PROTEIN PAFB"/>
    <property type="match status" value="1"/>
</dbReference>
<dbReference type="InterPro" id="IPR026881">
    <property type="entry name" value="WYL_dom"/>
</dbReference>
<feature type="domain" description="Helix-turn-helix type 11" evidence="2">
    <location>
        <begin position="6"/>
        <end position="59"/>
    </location>
</feature>
<evidence type="ECO:0000256" key="1">
    <source>
        <dbReference type="SAM" id="MobiDB-lite"/>
    </source>
</evidence>
<organism evidence="4 5">
    <name type="scientific">Lautropia dentalis</name>
    <dbReference type="NCBI Taxonomy" id="2490857"/>
    <lineage>
        <taxon>Bacteria</taxon>
        <taxon>Pseudomonadati</taxon>
        <taxon>Pseudomonadota</taxon>
        <taxon>Betaproteobacteria</taxon>
        <taxon>Burkholderiales</taxon>
        <taxon>Burkholderiaceae</taxon>
        <taxon>Lautropia</taxon>
    </lineage>
</organism>
<dbReference type="InterPro" id="IPR036388">
    <property type="entry name" value="WH-like_DNA-bd_sf"/>
</dbReference>
<reference evidence="4 5" key="1">
    <citation type="submission" date="2018-11" db="EMBL/GenBank/DDBJ databases">
        <title>Genome sequencing of Lautropia sp. KCOM 2505 (= ChDC F240).</title>
        <authorList>
            <person name="Kook J.-K."/>
            <person name="Park S.-N."/>
            <person name="Lim Y.K."/>
        </authorList>
    </citation>
    <scope>NUCLEOTIDE SEQUENCE [LARGE SCALE GENOMIC DNA]</scope>
    <source>
        <strain evidence="4 5">KCOM 2505</strain>
    </source>
</reference>
<dbReference type="InterPro" id="IPR051534">
    <property type="entry name" value="CBASS_pafABC_assoc_protein"/>
</dbReference>
<dbReference type="Pfam" id="PF13280">
    <property type="entry name" value="WYL"/>
    <property type="match status" value="1"/>
</dbReference>
<dbReference type="PROSITE" id="PS52050">
    <property type="entry name" value="WYL"/>
    <property type="match status" value="1"/>
</dbReference>
<comment type="caution">
    <text evidence="4">The sequence shown here is derived from an EMBL/GenBank/DDBJ whole genome shotgun (WGS) entry which is preliminary data.</text>
</comment>
<accession>A0A426FPF7</accession>
<gene>
    <name evidence="4" type="ORF">EHV23_14785</name>
</gene>
<feature type="domain" description="WYL" evidence="3">
    <location>
        <begin position="257"/>
        <end position="321"/>
    </location>
</feature>
<evidence type="ECO:0000259" key="2">
    <source>
        <dbReference type="Pfam" id="PF08279"/>
    </source>
</evidence>
<dbReference type="AlphaFoldDB" id="A0A426FPF7"/>
<dbReference type="Proteomes" id="UP000270261">
    <property type="component" value="Unassembled WGS sequence"/>
</dbReference>
<dbReference type="EMBL" id="RRUE01000002">
    <property type="protein sequence ID" value="RRN44544.1"/>
    <property type="molecule type" value="Genomic_DNA"/>
</dbReference>
<feature type="region of interest" description="Disordered" evidence="1">
    <location>
        <begin position="167"/>
        <end position="192"/>
    </location>
</feature>
<proteinExistence type="predicted"/>
<dbReference type="InterPro" id="IPR036390">
    <property type="entry name" value="WH_DNA-bd_sf"/>
</dbReference>
<dbReference type="Pfam" id="PF08279">
    <property type="entry name" value="HTH_11"/>
    <property type="match status" value="1"/>
</dbReference>
<dbReference type="OrthoDB" id="9807255at2"/>
<evidence type="ECO:0000313" key="4">
    <source>
        <dbReference type="EMBL" id="RRN44544.1"/>
    </source>
</evidence>
<dbReference type="Gene3D" id="1.10.10.10">
    <property type="entry name" value="Winged helix-like DNA-binding domain superfamily/Winged helix DNA-binding domain"/>
    <property type="match status" value="1"/>
</dbReference>
<evidence type="ECO:0000313" key="5">
    <source>
        <dbReference type="Proteomes" id="UP000270261"/>
    </source>
</evidence>
<evidence type="ECO:0000259" key="3">
    <source>
        <dbReference type="Pfam" id="PF13280"/>
    </source>
</evidence>
<dbReference type="PANTHER" id="PTHR34580">
    <property type="match status" value="1"/>
</dbReference>
<sequence>MSRTERLLALMQQLRTGRRPRQAHELAQALGVSLRTLYRDIDLLRAQGADIRGEAGVGYVLKKGAPTLPPLMFAEGEIEALVLGLRWVVQQPDPALVASARSVLAKVEAVLPAQLVPMMEDQALYPVRGRVSGEPSASVPDAASASDTALAPDAASASAAASVPVPCSAPASASTPAPDSVPAPASTLASDSVPAPASVPVPACAPVSVAASVSCAIPVPVPAAPASATVADTSPAPCGNVRSPARTAWESHEEIILPLIRQALRENRQLQMDYADAQGQDTRRTIWPVALGYLQSTRLLAAWCTLRADFRHFRTDRIRHAWLGDPCPRPRRQLEAAWLQATGIRLDQFHDRD</sequence>